<evidence type="ECO:0000256" key="5">
    <source>
        <dbReference type="ARBA" id="ARBA00023136"/>
    </source>
</evidence>
<feature type="transmembrane region" description="Helical" evidence="6">
    <location>
        <begin position="135"/>
        <end position="154"/>
    </location>
</feature>
<protein>
    <recommendedName>
        <fullName evidence="6">Protein YIPF</fullName>
    </recommendedName>
</protein>
<dbReference type="Proteomes" id="UP000225706">
    <property type="component" value="Unassembled WGS sequence"/>
</dbReference>
<comment type="similarity">
    <text evidence="2 6">Belongs to the YIP1 family.</text>
</comment>
<keyword evidence="5 6" id="KW-0472">Membrane</keyword>
<sequence length="217" mass="23686">MASDPGFVPTAVNVEIEGDITVPGAPEEDEEPSTLDEPVSVTLKRDLTAVSKKFLHVLVPRQSKSLLRDWDLWGPLILCVLLAMMLQGHTVVDSNSDGGPQFAEVFVVVWVGALVVTVNSKLLGGTISFFQSVCVLGYCILPLDIALTVCRLILITKQTLALFAVRFIVVLLGFAWSTFASVKFLGDSQPANRKALAVYPIFLFYFVISWMIISHSG</sequence>
<keyword evidence="9" id="KW-1185">Reference proteome</keyword>
<dbReference type="InterPro" id="IPR045231">
    <property type="entry name" value="Yip1/4-like"/>
</dbReference>
<dbReference type="EMBL" id="LSMT01000383">
    <property type="protein sequence ID" value="PFX18963.1"/>
    <property type="molecule type" value="Genomic_DNA"/>
</dbReference>
<comment type="caution">
    <text evidence="8">The sequence shown here is derived from an EMBL/GenBank/DDBJ whole genome shotgun (WGS) entry which is preliminary data.</text>
</comment>
<keyword evidence="3 6" id="KW-0812">Transmembrane</keyword>
<evidence type="ECO:0000259" key="7">
    <source>
        <dbReference type="Pfam" id="PF04893"/>
    </source>
</evidence>
<evidence type="ECO:0000256" key="3">
    <source>
        <dbReference type="ARBA" id="ARBA00022692"/>
    </source>
</evidence>
<comment type="subcellular location">
    <subcellularLocation>
        <location evidence="6">Golgi apparatus membrane</location>
        <topology evidence="6">Multi-pass membrane protein</topology>
    </subcellularLocation>
    <subcellularLocation>
        <location evidence="1">Membrane</location>
        <topology evidence="1">Multi-pass membrane protein</topology>
    </subcellularLocation>
</comment>
<dbReference type="InterPro" id="IPR006977">
    <property type="entry name" value="Yip1_dom"/>
</dbReference>
<accession>A0A2B4RQ80</accession>
<evidence type="ECO:0000256" key="2">
    <source>
        <dbReference type="ARBA" id="ARBA00010596"/>
    </source>
</evidence>
<reference evidence="9" key="1">
    <citation type="journal article" date="2017" name="bioRxiv">
        <title>Comparative analysis of the genomes of Stylophora pistillata and Acropora digitifera provides evidence for extensive differences between species of corals.</title>
        <authorList>
            <person name="Voolstra C.R."/>
            <person name="Li Y."/>
            <person name="Liew Y.J."/>
            <person name="Baumgarten S."/>
            <person name="Zoccola D."/>
            <person name="Flot J.-F."/>
            <person name="Tambutte S."/>
            <person name="Allemand D."/>
            <person name="Aranda M."/>
        </authorList>
    </citation>
    <scope>NUCLEOTIDE SEQUENCE [LARGE SCALE GENOMIC DNA]</scope>
</reference>
<dbReference type="PANTHER" id="PTHR21236:SF1">
    <property type="entry name" value="PROTEIN YIPF6"/>
    <property type="match status" value="1"/>
</dbReference>
<evidence type="ECO:0000313" key="9">
    <source>
        <dbReference type="Proteomes" id="UP000225706"/>
    </source>
</evidence>
<dbReference type="STRING" id="50429.A0A2B4RQ80"/>
<organism evidence="8 9">
    <name type="scientific">Stylophora pistillata</name>
    <name type="common">Smooth cauliflower coral</name>
    <dbReference type="NCBI Taxonomy" id="50429"/>
    <lineage>
        <taxon>Eukaryota</taxon>
        <taxon>Metazoa</taxon>
        <taxon>Cnidaria</taxon>
        <taxon>Anthozoa</taxon>
        <taxon>Hexacorallia</taxon>
        <taxon>Scleractinia</taxon>
        <taxon>Astrocoeniina</taxon>
        <taxon>Pocilloporidae</taxon>
        <taxon>Stylophora</taxon>
    </lineage>
</organism>
<proteinExistence type="inferred from homology"/>
<dbReference type="PANTHER" id="PTHR21236">
    <property type="entry name" value="GOLGI MEMBRANE PROTEIN YIP1"/>
    <property type="match status" value="1"/>
</dbReference>
<feature type="domain" description="Yip1" evidence="7">
    <location>
        <begin position="64"/>
        <end position="211"/>
    </location>
</feature>
<evidence type="ECO:0000256" key="4">
    <source>
        <dbReference type="ARBA" id="ARBA00022989"/>
    </source>
</evidence>
<feature type="transmembrane region" description="Helical" evidence="6">
    <location>
        <begin position="160"/>
        <end position="184"/>
    </location>
</feature>
<dbReference type="Pfam" id="PF04893">
    <property type="entry name" value="Yip1"/>
    <property type="match status" value="1"/>
</dbReference>
<dbReference type="AlphaFoldDB" id="A0A2B4RQ80"/>
<dbReference type="GO" id="GO:0005802">
    <property type="term" value="C:trans-Golgi network"/>
    <property type="evidence" value="ECO:0007669"/>
    <property type="project" value="TreeGrafter"/>
</dbReference>
<feature type="transmembrane region" description="Helical" evidence="6">
    <location>
        <begin position="196"/>
        <end position="213"/>
    </location>
</feature>
<evidence type="ECO:0000313" key="8">
    <source>
        <dbReference type="EMBL" id="PFX18963.1"/>
    </source>
</evidence>
<dbReference type="OrthoDB" id="411251at2759"/>
<feature type="transmembrane region" description="Helical" evidence="6">
    <location>
        <begin position="70"/>
        <end position="90"/>
    </location>
</feature>
<evidence type="ECO:0000256" key="1">
    <source>
        <dbReference type="ARBA" id="ARBA00004141"/>
    </source>
</evidence>
<dbReference type="GO" id="GO:0006888">
    <property type="term" value="P:endoplasmic reticulum to Golgi vesicle-mediated transport"/>
    <property type="evidence" value="ECO:0007669"/>
    <property type="project" value="InterPro"/>
</dbReference>
<feature type="transmembrane region" description="Helical" evidence="6">
    <location>
        <begin position="102"/>
        <end position="123"/>
    </location>
</feature>
<evidence type="ECO:0000256" key="6">
    <source>
        <dbReference type="RuleBase" id="RU361264"/>
    </source>
</evidence>
<name>A0A2B4RQ80_STYPI</name>
<dbReference type="GO" id="GO:0000139">
    <property type="term" value="C:Golgi membrane"/>
    <property type="evidence" value="ECO:0007669"/>
    <property type="project" value="UniProtKB-SubCell"/>
</dbReference>
<keyword evidence="4 6" id="KW-1133">Transmembrane helix</keyword>
<gene>
    <name evidence="8" type="primary">yipf6</name>
    <name evidence="8" type="ORF">AWC38_SpisGene16644</name>
</gene>